<sequence length="165" mass="18109">MIFNFLLVPTLLSSVSASPLAAPATGFPDDGVYRWKVTEYFAECVGDCSYRYKVEGEKFGASVPAFVGECNGTHTKAFQDVGQEGVFEACNITDQGSSSRKYFTRILDKARFNNTLKVQGRLQFEEGGSKKVLNFTSAGLEIQFGVSDPIHFNIDNIDNGVEVKP</sequence>
<dbReference type="AlphaFoldDB" id="A0A9N9M1F3"/>
<name>A0A9N9M1F3_9HELO</name>
<organism evidence="2 3">
    <name type="scientific">Hymenoscyphus albidus</name>
    <dbReference type="NCBI Taxonomy" id="595503"/>
    <lineage>
        <taxon>Eukaryota</taxon>
        <taxon>Fungi</taxon>
        <taxon>Dikarya</taxon>
        <taxon>Ascomycota</taxon>
        <taxon>Pezizomycotina</taxon>
        <taxon>Leotiomycetes</taxon>
        <taxon>Helotiales</taxon>
        <taxon>Helotiaceae</taxon>
        <taxon>Hymenoscyphus</taxon>
    </lineage>
</organism>
<accession>A0A9N9M1F3</accession>
<evidence type="ECO:0000256" key="1">
    <source>
        <dbReference type="SAM" id="SignalP"/>
    </source>
</evidence>
<dbReference type="OrthoDB" id="10330484at2759"/>
<gene>
    <name evidence="2" type="ORF">HYALB_00004612</name>
</gene>
<evidence type="ECO:0000313" key="3">
    <source>
        <dbReference type="Proteomes" id="UP000701801"/>
    </source>
</evidence>
<keyword evidence="3" id="KW-1185">Reference proteome</keyword>
<keyword evidence="1" id="KW-0732">Signal</keyword>
<protein>
    <submittedName>
        <fullName evidence="2">Uncharacterized protein</fullName>
    </submittedName>
</protein>
<proteinExistence type="predicted"/>
<evidence type="ECO:0000313" key="2">
    <source>
        <dbReference type="EMBL" id="CAG8983592.1"/>
    </source>
</evidence>
<dbReference type="EMBL" id="CAJVRM010000731">
    <property type="protein sequence ID" value="CAG8983592.1"/>
    <property type="molecule type" value="Genomic_DNA"/>
</dbReference>
<feature type="signal peptide" evidence="1">
    <location>
        <begin position="1"/>
        <end position="17"/>
    </location>
</feature>
<reference evidence="2" key="1">
    <citation type="submission" date="2021-07" db="EMBL/GenBank/DDBJ databases">
        <authorList>
            <person name="Durling M."/>
        </authorList>
    </citation>
    <scope>NUCLEOTIDE SEQUENCE</scope>
</reference>
<dbReference type="Proteomes" id="UP000701801">
    <property type="component" value="Unassembled WGS sequence"/>
</dbReference>
<comment type="caution">
    <text evidence="2">The sequence shown here is derived from an EMBL/GenBank/DDBJ whole genome shotgun (WGS) entry which is preliminary data.</text>
</comment>
<feature type="chain" id="PRO_5040282816" evidence="1">
    <location>
        <begin position="18"/>
        <end position="165"/>
    </location>
</feature>